<gene>
    <name evidence="1" type="ORF">DXA22_10015</name>
</gene>
<evidence type="ECO:0000313" key="2">
    <source>
        <dbReference type="Proteomes" id="UP000284163"/>
    </source>
</evidence>
<protein>
    <submittedName>
        <fullName evidence="1">Uncharacterized protein</fullName>
    </submittedName>
</protein>
<accession>A0A413KAJ9</accession>
<proteinExistence type="predicted"/>
<organism evidence="1 2">
    <name type="scientific">Bifidobacterium pseudocatenulatum</name>
    <dbReference type="NCBI Taxonomy" id="28026"/>
    <lineage>
        <taxon>Bacteria</taxon>
        <taxon>Bacillati</taxon>
        <taxon>Actinomycetota</taxon>
        <taxon>Actinomycetes</taxon>
        <taxon>Bifidobacteriales</taxon>
        <taxon>Bifidobacteriaceae</taxon>
        <taxon>Bifidobacterium</taxon>
    </lineage>
</organism>
<sequence>MNGLLNPPKPPYEEPIDNAGRYKLLINENNGATLVEANGTETITLARISEGRLEDLSHRLSERLGQTR</sequence>
<evidence type="ECO:0000313" key="1">
    <source>
        <dbReference type="EMBL" id="RGY74646.1"/>
    </source>
</evidence>
<comment type="caution">
    <text evidence="1">The sequence shown here is derived from an EMBL/GenBank/DDBJ whole genome shotgun (WGS) entry which is preliminary data.</text>
</comment>
<reference evidence="1 2" key="1">
    <citation type="submission" date="2018-08" db="EMBL/GenBank/DDBJ databases">
        <title>A genome reference for cultivated species of the human gut microbiota.</title>
        <authorList>
            <person name="Zou Y."/>
            <person name="Xue W."/>
            <person name="Luo G."/>
        </authorList>
    </citation>
    <scope>NUCLEOTIDE SEQUENCE [LARGE SCALE GENOMIC DNA]</scope>
    <source>
        <strain evidence="1 2">CF01-1</strain>
    </source>
</reference>
<dbReference type="AlphaFoldDB" id="A0A413KAJ9"/>
<name>A0A413KAJ9_BIFPS</name>
<dbReference type="Proteomes" id="UP000284163">
    <property type="component" value="Unassembled WGS sequence"/>
</dbReference>
<dbReference type="EMBL" id="QSDK01000027">
    <property type="protein sequence ID" value="RGY74646.1"/>
    <property type="molecule type" value="Genomic_DNA"/>
</dbReference>